<reference evidence="7 8" key="1">
    <citation type="submission" date="2018-11" db="EMBL/GenBank/DDBJ databases">
        <title>Genomic Encyclopedia of Type Strains, Phase IV (KMG-IV): sequencing the most valuable type-strain genomes for metagenomic binning, comparative biology and taxonomic classification.</title>
        <authorList>
            <person name="Goeker M."/>
        </authorList>
    </citation>
    <scope>NUCLEOTIDE SEQUENCE [LARGE SCALE GENOMIC DNA]</scope>
    <source>
        <strain evidence="7 8">DSM 27238</strain>
    </source>
</reference>
<keyword evidence="3 4" id="KW-0501">Molybdenum cofactor biosynthesis</keyword>
<dbReference type="Pfam" id="PF03205">
    <property type="entry name" value="MobB"/>
    <property type="match status" value="1"/>
</dbReference>
<comment type="domain">
    <text evidence="4">The N-terminal domain determines nucleotide recognition and specific binding, while the C-terminal domain determines the specific binding to the target protein.</text>
</comment>
<keyword evidence="1 4" id="KW-0460">Magnesium</keyword>
<comment type="caution">
    <text evidence="7">The sequence shown here is derived from an EMBL/GenBank/DDBJ whole genome shotgun (WGS) entry which is preliminary data.</text>
</comment>
<dbReference type="PANTHER" id="PTHR40072">
    <property type="entry name" value="MOLYBDOPTERIN-GUANINE DINUCLEOTIDE BIOSYNTHESIS ADAPTER PROTEIN-RELATED"/>
    <property type="match status" value="1"/>
</dbReference>
<comment type="catalytic activity">
    <reaction evidence="4">
        <text>Mo-molybdopterin + GTP + H(+) = Mo-molybdopterin guanine dinucleotide + diphosphate</text>
        <dbReference type="Rhea" id="RHEA:34243"/>
        <dbReference type="ChEBI" id="CHEBI:15378"/>
        <dbReference type="ChEBI" id="CHEBI:33019"/>
        <dbReference type="ChEBI" id="CHEBI:37565"/>
        <dbReference type="ChEBI" id="CHEBI:71302"/>
        <dbReference type="ChEBI" id="CHEBI:71310"/>
        <dbReference type="EC" id="2.7.7.77"/>
    </reaction>
</comment>
<dbReference type="GO" id="GO:0046872">
    <property type="term" value="F:metal ion binding"/>
    <property type="evidence" value="ECO:0007669"/>
    <property type="project" value="UniProtKB-KW"/>
</dbReference>
<dbReference type="InterPro" id="IPR004435">
    <property type="entry name" value="MobB_dom"/>
</dbReference>
<organism evidence="7 8">
    <name type="scientific">Vespertiliibacter pulmonis</name>
    <dbReference type="NCBI Taxonomy" id="1443036"/>
    <lineage>
        <taxon>Bacteria</taxon>
        <taxon>Pseudomonadati</taxon>
        <taxon>Pseudomonadota</taxon>
        <taxon>Gammaproteobacteria</taxon>
        <taxon>Pasteurellales</taxon>
        <taxon>Pasteurellaceae</taxon>
        <taxon>Vespertiliibacter</taxon>
    </lineage>
</organism>
<dbReference type="EMBL" id="RKQP01000007">
    <property type="protein sequence ID" value="RPE80759.1"/>
    <property type="molecule type" value="Genomic_DNA"/>
</dbReference>
<name>A0A3N4VLV9_9PAST</name>
<keyword evidence="4" id="KW-0963">Cytoplasm</keyword>
<dbReference type="HAMAP" id="MF_00316">
    <property type="entry name" value="MobA"/>
    <property type="match status" value="1"/>
</dbReference>
<feature type="binding site" evidence="4">
    <location>
        <begin position="8"/>
        <end position="10"/>
    </location>
    <ligand>
        <name>GTP</name>
        <dbReference type="ChEBI" id="CHEBI:37565"/>
    </ligand>
</feature>
<keyword evidence="4" id="KW-0479">Metal-binding</keyword>
<dbReference type="GO" id="GO:0005525">
    <property type="term" value="F:GTP binding"/>
    <property type="evidence" value="ECO:0007669"/>
    <property type="project" value="UniProtKB-UniRule"/>
</dbReference>
<dbReference type="InterPro" id="IPR027417">
    <property type="entry name" value="P-loop_NTPase"/>
</dbReference>
<feature type="domain" description="Molybdopterin-guanine dinucleotide biosynthesis protein B (MobB)" evidence="5">
    <location>
        <begin position="202"/>
        <end position="335"/>
    </location>
</feature>
<evidence type="ECO:0000313" key="8">
    <source>
        <dbReference type="Proteomes" id="UP000281691"/>
    </source>
</evidence>
<evidence type="ECO:0000256" key="1">
    <source>
        <dbReference type="ARBA" id="ARBA00022842"/>
    </source>
</evidence>
<dbReference type="GO" id="GO:0006777">
    <property type="term" value="P:Mo-molybdopterin cofactor biosynthetic process"/>
    <property type="evidence" value="ECO:0007669"/>
    <property type="project" value="UniProtKB-KW"/>
</dbReference>
<dbReference type="SUPFAM" id="SSF53448">
    <property type="entry name" value="Nucleotide-diphospho-sugar transferases"/>
    <property type="match status" value="1"/>
</dbReference>
<dbReference type="CDD" id="cd03116">
    <property type="entry name" value="MobB"/>
    <property type="match status" value="1"/>
</dbReference>
<keyword evidence="2 4" id="KW-0342">GTP-binding</keyword>
<dbReference type="NCBIfam" id="TIGR00176">
    <property type="entry name" value="mobB"/>
    <property type="match status" value="1"/>
</dbReference>
<comment type="similarity">
    <text evidence="4">Belongs to the MobA family.</text>
</comment>
<feature type="binding site" evidence="4">
    <location>
        <position position="49"/>
    </location>
    <ligand>
        <name>GTP</name>
        <dbReference type="ChEBI" id="CHEBI:37565"/>
    </ligand>
</feature>
<feature type="binding site" evidence="4">
    <location>
        <position position="69"/>
    </location>
    <ligand>
        <name>GTP</name>
        <dbReference type="ChEBI" id="CHEBI:37565"/>
    </ligand>
</feature>
<dbReference type="EC" id="2.7.7.77" evidence="4"/>
<evidence type="ECO:0000256" key="3">
    <source>
        <dbReference type="ARBA" id="ARBA00023150"/>
    </source>
</evidence>
<dbReference type="SUPFAM" id="SSF52540">
    <property type="entry name" value="P-loop containing nucleoside triphosphate hydrolases"/>
    <property type="match status" value="1"/>
</dbReference>
<keyword evidence="8" id="KW-1185">Reference proteome</keyword>
<keyword evidence="4" id="KW-0808">Transferase</keyword>
<dbReference type="Gene3D" id="3.40.50.300">
    <property type="entry name" value="P-loop containing nucleotide triphosphate hydrolases"/>
    <property type="match status" value="1"/>
</dbReference>
<dbReference type="InterPro" id="IPR025877">
    <property type="entry name" value="MobA-like_NTP_Trfase"/>
</dbReference>
<keyword evidence="4" id="KW-0547">Nucleotide-binding</keyword>
<evidence type="ECO:0000256" key="4">
    <source>
        <dbReference type="HAMAP-Rule" id="MF_00316"/>
    </source>
</evidence>
<evidence type="ECO:0000259" key="6">
    <source>
        <dbReference type="Pfam" id="PF12804"/>
    </source>
</evidence>
<dbReference type="GO" id="GO:0061603">
    <property type="term" value="F:molybdenum cofactor guanylyltransferase activity"/>
    <property type="evidence" value="ECO:0007669"/>
    <property type="project" value="UniProtKB-EC"/>
</dbReference>
<dbReference type="InterPro" id="IPR052539">
    <property type="entry name" value="MGD_biosynthesis_adapter"/>
</dbReference>
<feature type="binding site" evidence="4">
    <location>
        <position position="99"/>
    </location>
    <ligand>
        <name>GTP</name>
        <dbReference type="ChEBI" id="CHEBI:37565"/>
    </ligand>
</feature>
<protein>
    <recommendedName>
        <fullName evidence="4">Molybdenum cofactor guanylyltransferase</fullName>
        <shortName evidence="4">MoCo guanylyltransferase</shortName>
        <ecNumber evidence="4">2.7.7.77</ecNumber>
    </recommendedName>
    <alternativeName>
        <fullName evidence="4">GTP:molybdopterin guanylyltransferase</fullName>
    </alternativeName>
    <alternativeName>
        <fullName evidence="4">Mo-MPT guanylyltransferase</fullName>
    </alternativeName>
    <alternativeName>
        <fullName evidence="4">Molybdopterin guanylyltransferase</fullName>
    </alternativeName>
    <alternativeName>
        <fullName evidence="4">Molybdopterin-guanine dinucleotide synthase</fullName>
        <shortName evidence="4">MGD synthase</shortName>
    </alternativeName>
</protein>
<proteinExistence type="inferred from homology"/>
<dbReference type="RefSeq" id="WP_124211784.1">
    <property type="nucleotide sequence ID" value="NZ_CP016615.1"/>
</dbReference>
<dbReference type="CDD" id="cd02503">
    <property type="entry name" value="MobA"/>
    <property type="match status" value="1"/>
</dbReference>
<comment type="subunit">
    <text evidence="4">Monomer.</text>
</comment>
<dbReference type="InterPro" id="IPR013482">
    <property type="entry name" value="Molybde_CF_guanTrfase"/>
</dbReference>
<feature type="binding site" evidence="4">
    <location>
        <position position="21"/>
    </location>
    <ligand>
        <name>GTP</name>
        <dbReference type="ChEBI" id="CHEBI:37565"/>
    </ligand>
</feature>
<dbReference type="Proteomes" id="UP000281691">
    <property type="component" value="Unassembled WGS sequence"/>
</dbReference>
<dbReference type="Pfam" id="PF12804">
    <property type="entry name" value="NTP_transf_3"/>
    <property type="match status" value="1"/>
</dbReference>
<dbReference type="InterPro" id="IPR029044">
    <property type="entry name" value="Nucleotide-diphossugar_trans"/>
</dbReference>
<dbReference type="PANTHER" id="PTHR40072:SF1">
    <property type="entry name" value="MOLYBDOPTERIN-GUANINE DINUCLEOTIDE BIOSYNTHESIS ADAPTER PROTEIN"/>
    <property type="match status" value="1"/>
</dbReference>
<dbReference type="Gene3D" id="3.90.550.10">
    <property type="entry name" value="Spore Coat Polysaccharide Biosynthesis Protein SpsA, Chain A"/>
    <property type="match status" value="1"/>
</dbReference>
<dbReference type="GO" id="GO:0005737">
    <property type="term" value="C:cytoplasm"/>
    <property type="evidence" value="ECO:0007669"/>
    <property type="project" value="UniProtKB-SubCell"/>
</dbReference>
<evidence type="ECO:0000259" key="5">
    <source>
        <dbReference type="Pfam" id="PF03205"/>
    </source>
</evidence>
<dbReference type="AlphaFoldDB" id="A0A3N4VLV9"/>
<comment type="subcellular location">
    <subcellularLocation>
        <location evidence="4">Cytoplasm</location>
    </subcellularLocation>
</comment>
<feature type="domain" description="MobA-like NTP transferase" evidence="6">
    <location>
        <begin position="5"/>
        <end position="159"/>
    </location>
</feature>
<evidence type="ECO:0000313" key="7">
    <source>
        <dbReference type="EMBL" id="RPE80759.1"/>
    </source>
</evidence>
<evidence type="ECO:0000256" key="2">
    <source>
        <dbReference type="ARBA" id="ARBA00023134"/>
    </source>
</evidence>
<dbReference type="OrthoDB" id="9788394at2"/>
<accession>A0A3N4VLV9</accession>
<gene>
    <name evidence="4" type="primary">mobA</name>
    <name evidence="7" type="ORF">EDC46_1674</name>
</gene>
<sequence>MSVSAVILSGGLARRFGGKEKGLQQLNGKPIISHILDRLTLQVSDIYLNINRSEALYQQLYPEIPKYSDNLEGFQGALSGMLSGFQRIESEYLLFVPCDCPFPPKNLLQKLSTSLRINQVNIAYAHDGEQAHPTFALLHRTVEADLMAYLAQGERRLLHFFQTQRSVAVDFSEQSQAFQNFNTEEALASGQFRSSFCSVPLLAITGHSGTGKTTLLEKIIPQLLQKGVRVGVIKHSHHNVEVDKEGKDSHRLRLSGANPTMIVCDQRWALMNETQTPAEFAELVAKFDNNEVDLVLVEGFKQETLPKIQLHRQALANQGKPLPELDSFTIATATDYSLERENHLNINDIEQISEFICKFLVKQTACN</sequence>
<dbReference type="NCBIfam" id="NF011057">
    <property type="entry name" value="PRK14489.1-2"/>
    <property type="match status" value="1"/>
</dbReference>
<feature type="binding site" evidence="4">
    <location>
        <position position="99"/>
    </location>
    <ligand>
        <name>Mg(2+)</name>
        <dbReference type="ChEBI" id="CHEBI:18420"/>
    </ligand>
</feature>
<comment type="function">
    <text evidence="4">Transfers a GMP moiety from GTP to Mo-molybdopterin (Mo-MPT) cofactor (Moco or molybdenum cofactor) to form Mo-molybdopterin guanine dinucleotide (Mo-MGD) cofactor.</text>
</comment>
<comment type="cofactor">
    <cofactor evidence="4">
        <name>Mg(2+)</name>
        <dbReference type="ChEBI" id="CHEBI:18420"/>
    </cofactor>
</comment>
<dbReference type="NCBIfam" id="TIGR02665">
    <property type="entry name" value="molyb_mobA"/>
    <property type="match status" value="1"/>
</dbReference>